<evidence type="ECO:0000313" key="1">
    <source>
        <dbReference type="EMBL" id="AKU45377.1"/>
    </source>
</evidence>
<accession>A0A0K1LS51</accession>
<dbReference type="Proteomes" id="UP000222075">
    <property type="component" value="Segment"/>
</dbReference>
<reference evidence="1 2" key="1">
    <citation type="journal article" date="2016" name="BMC Microbiol.">
        <title>Characterization of mycobacteria and mycobacteriophages isolated from compost at the Sao Paulo Zoo Park Foundation in Brazil and creation of the new mycobacteriophage Cluster U.</title>
        <authorList>
            <person name="Lima-Junior J.D."/>
            <person name="Viana-Niero C."/>
            <person name="Conde Oliveira D.V."/>
            <person name="Machado G.E."/>
            <person name="Rabello M.C."/>
            <person name="Martins-Junior J."/>
            <person name="Martins L.F."/>
            <person name="Digiampietri L.A."/>
            <person name="da Silva A.M."/>
            <person name="Setubal J.C."/>
            <person name="Russell D.A."/>
            <person name="Jacobs-Sera D."/>
            <person name="Pope W.H."/>
            <person name="Hatfull G.F."/>
            <person name="Leao S.C."/>
        </authorList>
    </citation>
    <scope>NUCLEOTIDE SEQUENCE [LARGE SCALE GENOMIC DNA]</scope>
</reference>
<evidence type="ECO:0000313" key="2">
    <source>
        <dbReference type="Proteomes" id="UP000222075"/>
    </source>
</evidence>
<gene>
    <name evidence="1" type="ORF">MADRUGA_88</name>
</gene>
<name>A0A0K1LS51_9CAUD</name>
<sequence length="113" mass="12667">MANMAKTHLVIAFNDEDRRLLSGLIEKLSAPTTVINNLVPENDTRPNEAGFHLLVGTLSMIGSELNEILDDPDKDMFLRAKALRELGTKIDQIKMNSLNKIEEMKKERESDGS</sequence>
<proteinExistence type="predicted"/>
<organism evidence="1 2">
    <name type="scientific">Mycobacterium phage Madruga</name>
    <dbReference type="NCBI Taxonomy" id="1675552"/>
    <lineage>
        <taxon>Viruses</taxon>
        <taxon>Duplodnaviria</taxon>
        <taxon>Heunggongvirae</taxon>
        <taxon>Uroviricota</taxon>
        <taxon>Caudoviricetes</taxon>
        <taxon>Patiencevirus</taxon>
        <taxon>Patiencevirus patience</taxon>
    </lineage>
</organism>
<dbReference type="EMBL" id="KR997933">
    <property type="protein sequence ID" value="AKU45377.1"/>
    <property type="molecule type" value="Genomic_DNA"/>
</dbReference>
<protein>
    <submittedName>
        <fullName evidence="1">Uncharacterized protein</fullName>
    </submittedName>
</protein>